<dbReference type="EMBL" id="LGST01000031">
    <property type="protein sequence ID" value="KND98685.1"/>
    <property type="molecule type" value="Genomic_DNA"/>
</dbReference>
<name>A0A0L0NYC5_CANAR</name>
<keyword evidence="1" id="KW-0812">Transmembrane</keyword>
<keyword evidence="1" id="KW-0472">Membrane</keyword>
<reference evidence="3" key="1">
    <citation type="journal article" date="2015" name="BMC Genomics">
        <title>Draft genome of a commonly misdiagnosed multidrug resistant pathogen Candida auris.</title>
        <authorList>
            <person name="Chatterjee S."/>
            <person name="Alampalli S.V."/>
            <person name="Nageshan R.K."/>
            <person name="Chettiar S.T."/>
            <person name="Joshi S."/>
            <person name="Tatu U.S."/>
        </authorList>
    </citation>
    <scope>NUCLEOTIDE SEQUENCE [LARGE SCALE GENOMIC DNA]</scope>
    <source>
        <strain evidence="3">6684</strain>
    </source>
</reference>
<accession>A0A0L0NYC5</accession>
<organism evidence="2 3">
    <name type="scientific">Candidozyma auris</name>
    <name type="common">Yeast</name>
    <name type="synonym">Candida auris</name>
    <dbReference type="NCBI Taxonomy" id="498019"/>
    <lineage>
        <taxon>Eukaryota</taxon>
        <taxon>Fungi</taxon>
        <taxon>Dikarya</taxon>
        <taxon>Ascomycota</taxon>
        <taxon>Saccharomycotina</taxon>
        <taxon>Pichiomycetes</taxon>
        <taxon>Metschnikowiaceae</taxon>
        <taxon>Candidozyma</taxon>
    </lineage>
</organism>
<dbReference type="Proteomes" id="UP000037122">
    <property type="component" value="Unassembled WGS sequence"/>
</dbReference>
<dbReference type="AlphaFoldDB" id="A0A0L0NYC5"/>
<sequence>MIGISISMRVLYSEPTCGISNRLWDRAGAKMKYVGKIKKLIGWNVDCVIELTLQIFWLDLLFLGVGNWTW</sequence>
<evidence type="ECO:0000256" key="1">
    <source>
        <dbReference type="SAM" id="Phobius"/>
    </source>
</evidence>
<evidence type="ECO:0000313" key="3">
    <source>
        <dbReference type="Proteomes" id="UP000037122"/>
    </source>
</evidence>
<dbReference type="VEuPathDB" id="FungiDB:QG37_04590"/>
<keyword evidence="1" id="KW-1133">Transmembrane helix</keyword>
<evidence type="ECO:0000313" key="2">
    <source>
        <dbReference type="EMBL" id="KND98685.1"/>
    </source>
</evidence>
<comment type="caution">
    <text evidence="2">The sequence shown here is derived from an EMBL/GenBank/DDBJ whole genome shotgun (WGS) entry which is preliminary data.</text>
</comment>
<gene>
    <name evidence="2" type="ORF">QG37_04590</name>
</gene>
<feature type="transmembrane region" description="Helical" evidence="1">
    <location>
        <begin position="40"/>
        <end position="65"/>
    </location>
</feature>
<proteinExistence type="predicted"/>
<protein>
    <submittedName>
        <fullName evidence="2">Uncharacterized protein</fullName>
    </submittedName>
</protein>